<organism evidence="1 2">
    <name type="scientific">Forsythia ovata</name>
    <dbReference type="NCBI Taxonomy" id="205694"/>
    <lineage>
        <taxon>Eukaryota</taxon>
        <taxon>Viridiplantae</taxon>
        <taxon>Streptophyta</taxon>
        <taxon>Embryophyta</taxon>
        <taxon>Tracheophyta</taxon>
        <taxon>Spermatophyta</taxon>
        <taxon>Magnoliopsida</taxon>
        <taxon>eudicotyledons</taxon>
        <taxon>Gunneridae</taxon>
        <taxon>Pentapetalae</taxon>
        <taxon>asterids</taxon>
        <taxon>lamiids</taxon>
        <taxon>Lamiales</taxon>
        <taxon>Oleaceae</taxon>
        <taxon>Forsythieae</taxon>
        <taxon>Forsythia</taxon>
    </lineage>
</organism>
<proteinExistence type="predicted"/>
<gene>
    <name evidence="1" type="ORF">Fot_04241</name>
</gene>
<keyword evidence="2" id="KW-1185">Reference proteome</keyword>
<evidence type="ECO:0000313" key="1">
    <source>
        <dbReference type="EMBL" id="KAL2559502.1"/>
    </source>
</evidence>
<dbReference type="PANTHER" id="PTHR34115:SF5">
    <property type="entry name" value="PROTEIN, PUTATIVE-RELATED"/>
    <property type="match status" value="1"/>
</dbReference>
<name>A0ABD1XCH8_9LAMI</name>
<evidence type="ECO:0008006" key="3">
    <source>
        <dbReference type="Google" id="ProtNLM"/>
    </source>
</evidence>
<dbReference type="PANTHER" id="PTHR34115">
    <property type="entry name" value="PROTEIN, PUTATIVE-RELATED"/>
    <property type="match status" value="1"/>
</dbReference>
<dbReference type="InterPro" id="IPR053258">
    <property type="entry name" value="Ca-permeable_cation_channel"/>
</dbReference>
<dbReference type="EMBL" id="JBFOLJ010000001">
    <property type="protein sequence ID" value="KAL2559502.1"/>
    <property type="molecule type" value="Genomic_DNA"/>
</dbReference>
<sequence length="178" mass="20873">MIRYYVFNFFQSNTRFHENLFFIIPLLVALLELKSQRKNQNENPFDTHPGTMQIACTSIFLYYLAYHFHLRFSSPIFFSSRSRAIAVAAHHCMLWFGNLAVASLVSIFFPDSIRPVLYVSSVLLSAAEFLQWGYRRIMEDHIHRGSHVLPRRINQFFISTIGSLLPNSFMEQRHILPL</sequence>
<reference evidence="2" key="1">
    <citation type="submission" date="2024-07" db="EMBL/GenBank/DDBJ databases">
        <title>Two chromosome-level genome assemblies of Korean endemic species Abeliophyllum distichum and Forsythia ovata (Oleaceae).</title>
        <authorList>
            <person name="Jang H."/>
        </authorList>
    </citation>
    <scope>NUCLEOTIDE SEQUENCE [LARGE SCALE GENOMIC DNA]</scope>
</reference>
<evidence type="ECO:0000313" key="2">
    <source>
        <dbReference type="Proteomes" id="UP001604277"/>
    </source>
</evidence>
<dbReference type="Proteomes" id="UP001604277">
    <property type="component" value="Unassembled WGS sequence"/>
</dbReference>
<comment type="caution">
    <text evidence="1">The sequence shown here is derived from an EMBL/GenBank/DDBJ whole genome shotgun (WGS) entry which is preliminary data.</text>
</comment>
<accession>A0ABD1XCH8</accession>
<dbReference type="AlphaFoldDB" id="A0ABD1XCH8"/>
<protein>
    <recommendedName>
        <fullName evidence="3">Polyprenol reductase</fullName>
    </recommendedName>
</protein>